<dbReference type="EMBL" id="UGJJ01000002">
    <property type="protein sequence ID" value="STR02510.1"/>
    <property type="molecule type" value="Genomic_DNA"/>
</dbReference>
<evidence type="ECO:0000313" key="1">
    <source>
        <dbReference type="EMBL" id="STR02510.1"/>
    </source>
</evidence>
<sequence>MLVIIGGSGMLFAASQTLTEHSQTQVLLCGRQQARYQAILTAFEHAEFFPFDFSQAKSYAALAEKLNQQTQPISLLAWIHSPYYPHLLKLLDEIKPLLKKAYLVKGTSSNPLPQALMNDFPLTVIQLGKHTSENRWLTHQEISQQVLEAVAGKQAV</sequence>
<organism evidence="1 2">
    <name type="scientific">Kingella potus</name>
    <dbReference type="NCBI Taxonomy" id="265175"/>
    <lineage>
        <taxon>Bacteria</taxon>
        <taxon>Pseudomonadati</taxon>
        <taxon>Pseudomonadota</taxon>
        <taxon>Betaproteobacteria</taxon>
        <taxon>Neisseriales</taxon>
        <taxon>Neisseriaceae</taxon>
        <taxon>Kingella</taxon>
    </lineage>
</organism>
<dbReference type="Proteomes" id="UP000254293">
    <property type="component" value="Unassembled WGS sequence"/>
</dbReference>
<reference evidence="1 2" key="1">
    <citation type="submission" date="2018-06" db="EMBL/GenBank/DDBJ databases">
        <authorList>
            <consortium name="Pathogen Informatics"/>
            <person name="Doyle S."/>
        </authorList>
    </citation>
    <scope>NUCLEOTIDE SEQUENCE [LARGE SCALE GENOMIC DNA]</scope>
    <source>
        <strain evidence="1 2">NCTC13336</strain>
    </source>
</reference>
<dbReference type="SUPFAM" id="SSF51735">
    <property type="entry name" value="NAD(P)-binding Rossmann-fold domains"/>
    <property type="match status" value="1"/>
</dbReference>
<dbReference type="InterPro" id="IPR036291">
    <property type="entry name" value="NAD(P)-bd_dom_sf"/>
</dbReference>
<dbReference type="AlphaFoldDB" id="A0A377R0W3"/>
<gene>
    <name evidence="1" type="ORF">NCTC13336_01386</name>
</gene>
<dbReference type="OrthoDB" id="7922774at2"/>
<name>A0A377R0W3_9NEIS</name>
<keyword evidence="2" id="KW-1185">Reference proteome</keyword>
<proteinExistence type="predicted"/>
<accession>A0A377R0W3</accession>
<dbReference type="RefSeq" id="WP_115308429.1">
    <property type="nucleotide sequence ID" value="NZ_CP091516.1"/>
</dbReference>
<evidence type="ECO:0000313" key="2">
    <source>
        <dbReference type="Proteomes" id="UP000254293"/>
    </source>
</evidence>
<protein>
    <submittedName>
        <fullName evidence="1">Short chain dehydrogenase</fullName>
    </submittedName>
</protein>